<keyword evidence="2" id="KW-1185">Reference proteome</keyword>
<comment type="caution">
    <text evidence="1">The sequence shown here is derived from an EMBL/GenBank/DDBJ whole genome shotgun (WGS) entry which is preliminary data.</text>
</comment>
<accession>A0A8S1X124</accession>
<evidence type="ECO:0000313" key="2">
    <source>
        <dbReference type="Proteomes" id="UP000683925"/>
    </source>
</evidence>
<dbReference type="AlphaFoldDB" id="A0A8S1X124"/>
<protein>
    <submittedName>
        <fullName evidence="1">Uncharacterized protein</fullName>
    </submittedName>
</protein>
<dbReference type="Proteomes" id="UP000683925">
    <property type="component" value="Unassembled WGS sequence"/>
</dbReference>
<proteinExistence type="predicted"/>
<sequence>MSSLQFQQHLVKFNKNKVLRHSQTNEAYLMGDAQDSAKYNHIKPIKYIDYKYQQLKQCFNKNFQDVIEQNLKTLRRMIYTKNSHSIQSVKILVLASLIKHQFLSYLNEIQNQEFSSFDNFIYSILCSLFYGYFISQLYSTNLI</sequence>
<evidence type="ECO:0000313" key="1">
    <source>
        <dbReference type="EMBL" id="CAD8191946.1"/>
    </source>
</evidence>
<organism evidence="1 2">
    <name type="scientific">Paramecium octaurelia</name>
    <dbReference type="NCBI Taxonomy" id="43137"/>
    <lineage>
        <taxon>Eukaryota</taxon>
        <taxon>Sar</taxon>
        <taxon>Alveolata</taxon>
        <taxon>Ciliophora</taxon>
        <taxon>Intramacronucleata</taxon>
        <taxon>Oligohymenophorea</taxon>
        <taxon>Peniculida</taxon>
        <taxon>Parameciidae</taxon>
        <taxon>Paramecium</taxon>
    </lineage>
</organism>
<reference evidence="1" key="1">
    <citation type="submission" date="2021-01" db="EMBL/GenBank/DDBJ databases">
        <authorList>
            <consortium name="Genoscope - CEA"/>
            <person name="William W."/>
        </authorList>
    </citation>
    <scope>NUCLEOTIDE SEQUENCE</scope>
</reference>
<name>A0A8S1X124_PAROT</name>
<dbReference type="EMBL" id="CAJJDP010000101">
    <property type="protein sequence ID" value="CAD8191946.1"/>
    <property type="molecule type" value="Genomic_DNA"/>
</dbReference>
<gene>
    <name evidence="1" type="ORF">POCTA_138.1.T1010029</name>
</gene>